<protein>
    <submittedName>
        <fullName evidence="2">Uncharacterized protein</fullName>
    </submittedName>
</protein>
<dbReference type="EMBL" id="JAULSU010000007">
    <property type="protein sequence ID" value="KAK0611839.1"/>
    <property type="molecule type" value="Genomic_DNA"/>
</dbReference>
<evidence type="ECO:0000313" key="3">
    <source>
        <dbReference type="Proteomes" id="UP001175000"/>
    </source>
</evidence>
<sequence length="116" mass="12807">MATAATVAAASEIIVITRMLFHASTAVLPRSRPARWLDAPRSRHDKRRAADLSSLARFGRKQAEQAHAPGPMRYRSRTDFPASSTLVGAFITRAGENQESSWPGWGEEMKTKLQLS</sequence>
<feature type="compositionally biased region" description="Basic and acidic residues" evidence="1">
    <location>
        <begin position="107"/>
        <end position="116"/>
    </location>
</feature>
<evidence type="ECO:0000313" key="2">
    <source>
        <dbReference type="EMBL" id="KAK0611839.1"/>
    </source>
</evidence>
<accession>A0AA39TLM2</accession>
<organism evidence="2 3">
    <name type="scientific">Immersiella caudata</name>
    <dbReference type="NCBI Taxonomy" id="314043"/>
    <lineage>
        <taxon>Eukaryota</taxon>
        <taxon>Fungi</taxon>
        <taxon>Dikarya</taxon>
        <taxon>Ascomycota</taxon>
        <taxon>Pezizomycotina</taxon>
        <taxon>Sordariomycetes</taxon>
        <taxon>Sordariomycetidae</taxon>
        <taxon>Sordariales</taxon>
        <taxon>Lasiosphaeriaceae</taxon>
        <taxon>Immersiella</taxon>
    </lineage>
</organism>
<gene>
    <name evidence="2" type="ORF">B0T14DRAFT_336140</name>
</gene>
<dbReference type="AlphaFoldDB" id="A0AA39TLM2"/>
<dbReference type="Proteomes" id="UP001175000">
    <property type="component" value="Unassembled WGS sequence"/>
</dbReference>
<feature type="region of interest" description="Disordered" evidence="1">
    <location>
        <begin position="97"/>
        <end position="116"/>
    </location>
</feature>
<reference evidence="2" key="1">
    <citation type="submission" date="2023-06" db="EMBL/GenBank/DDBJ databases">
        <title>Genome-scale phylogeny and comparative genomics of the fungal order Sordariales.</title>
        <authorList>
            <consortium name="Lawrence Berkeley National Laboratory"/>
            <person name="Hensen N."/>
            <person name="Bonometti L."/>
            <person name="Westerberg I."/>
            <person name="Brannstrom I.O."/>
            <person name="Guillou S."/>
            <person name="Cros-Aarteil S."/>
            <person name="Calhoun S."/>
            <person name="Haridas S."/>
            <person name="Kuo A."/>
            <person name="Mondo S."/>
            <person name="Pangilinan J."/>
            <person name="Riley R."/>
            <person name="Labutti K."/>
            <person name="Andreopoulos B."/>
            <person name="Lipzen A."/>
            <person name="Chen C."/>
            <person name="Yanf M."/>
            <person name="Daum C."/>
            <person name="Ng V."/>
            <person name="Clum A."/>
            <person name="Steindorff A."/>
            <person name="Ohm R."/>
            <person name="Martin F."/>
            <person name="Silar P."/>
            <person name="Natvig D."/>
            <person name="Lalanne C."/>
            <person name="Gautier V."/>
            <person name="Ament-Velasquez S.L."/>
            <person name="Kruys A."/>
            <person name="Hutchinson M.I."/>
            <person name="Powell A.J."/>
            <person name="Barry K."/>
            <person name="Miller A.N."/>
            <person name="Grigoriev I.V."/>
            <person name="Debuchy R."/>
            <person name="Gladieux P."/>
            <person name="Thoren M.H."/>
            <person name="Johannesson H."/>
        </authorList>
    </citation>
    <scope>NUCLEOTIDE SEQUENCE</scope>
    <source>
        <strain evidence="2">CBS 606.72</strain>
    </source>
</reference>
<keyword evidence="3" id="KW-1185">Reference proteome</keyword>
<name>A0AA39TLM2_9PEZI</name>
<comment type="caution">
    <text evidence="2">The sequence shown here is derived from an EMBL/GenBank/DDBJ whole genome shotgun (WGS) entry which is preliminary data.</text>
</comment>
<evidence type="ECO:0000256" key="1">
    <source>
        <dbReference type="SAM" id="MobiDB-lite"/>
    </source>
</evidence>
<proteinExistence type="predicted"/>